<dbReference type="InParanoid" id="A0A151GM28"/>
<dbReference type="OrthoDB" id="5141738at2759"/>
<dbReference type="FunCoup" id="A0A151GM28">
    <property type="interactions" value="172"/>
</dbReference>
<evidence type="ECO:0000256" key="3">
    <source>
        <dbReference type="ARBA" id="ARBA00022448"/>
    </source>
</evidence>
<evidence type="ECO:0000256" key="1">
    <source>
        <dbReference type="ARBA" id="ARBA00004141"/>
    </source>
</evidence>
<dbReference type="InterPro" id="IPR005828">
    <property type="entry name" value="MFS_sugar_transport-like"/>
</dbReference>
<evidence type="ECO:0000259" key="12">
    <source>
        <dbReference type="PROSITE" id="PS50850"/>
    </source>
</evidence>
<dbReference type="InterPro" id="IPR050360">
    <property type="entry name" value="MFS_Sugar_Transporters"/>
</dbReference>
<evidence type="ECO:0000256" key="2">
    <source>
        <dbReference type="ARBA" id="ARBA00010992"/>
    </source>
</evidence>
<feature type="domain" description="Cyclic nucleotide-binding" evidence="11">
    <location>
        <begin position="84"/>
        <end position="114"/>
    </location>
</feature>
<dbReference type="PROSITE" id="PS00217">
    <property type="entry name" value="SUGAR_TRANSPORT_2"/>
    <property type="match status" value="1"/>
</dbReference>
<dbReference type="SUPFAM" id="SSF103473">
    <property type="entry name" value="MFS general substrate transporter"/>
    <property type="match status" value="1"/>
</dbReference>
<gene>
    <name evidence="13" type="ORF">DCS_05169</name>
</gene>
<feature type="region of interest" description="Disordered" evidence="9">
    <location>
        <begin position="532"/>
        <end position="581"/>
    </location>
</feature>
<name>A0A151GM28_DRECN</name>
<protein>
    <submittedName>
        <fullName evidence="13">Glucose transporter-like protein</fullName>
    </submittedName>
</protein>
<feature type="transmembrane region" description="Helical" evidence="10">
    <location>
        <begin position="152"/>
        <end position="173"/>
    </location>
</feature>
<dbReference type="RefSeq" id="XP_040657508.1">
    <property type="nucleotide sequence ID" value="XM_040802475.1"/>
</dbReference>
<dbReference type="Pfam" id="PF00083">
    <property type="entry name" value="Sugar_tr"/>
    <property type="match status" value="1"/>
</dbReference>
<dbReference type="PANTHER" id="PTHR48022">
    <property type="entry name" value="PLASTIDIC GLUCOSE TRANSPORTER 4"/>
    <property type="match status" value="1"/>
</dbReference>
<keyword evidence="5 10" id="KW-1133">Transmembrane helix</keyword>
<evidence type="ECO:0000256" key="9">
    <source>
        <dbReference type="SAM" id="MobiDB-lite"/>
    </source>
</evidence>
<sequence length="581" mass="63759">MKFPAYKKGCCNSAHTNGCCKKAPKEPKPLAANAEAEGEAGKSWPGIVIGFFVAFGGILFGYDTGTISGILAMPYWQDTFSTGYVNPQGHLDVTTSQESAIVSILSAGTFFGALFSPFMGDYIGRRPALMASTWVFNLGVVLQTAATDIPLFLAGRFFAGLGVGLISALIPLYQSETAPKWIRGAIVGAYQLAITIGLLLAAVVNNATSDRNDTGCYRIPIAIQFAWSLILFIGMIFLPETPRYLVRRGKMDKAAKSLGVIRRLPPDHPVILSELDEVKTNHDYEMSIGSASYIKCFKPPILKRQFTGMALQALQQLTGINFIFYYGTKYFQNSGVSSGFVIQMITSSINVVSTIPGLYAIDKWGRRPLLLWGAVGMCISQFIVAMTGTLSSGQTDDGVVYVTNLAGQKAAVAFSCIFIFFFASTWGPLAWVVTGEIFPLKVRAKSLSITTATNWLFNWAIAYSTPYLVNYGDGYANLQSKIFFIWFGCCFICIAFVWFYIYETKGLTLEEIDLMYTEESSARKSTKWRPKETWVHRQSIADQGDGLGNEPKAQNIDGDDQVATTHHEQDATPPREPEATV</sequence>
<keyword evidence="14" id="KW-1185">Reference proteome</keyword>
<dbReference type="PROSITE" id="PS50850">
    <property type="entry name" value="MFS"/>
    <property type="match status" value="1"/>
</dbReference>
<keyword evidence="4 10" id="KW-0812">Transmembrane</keyword>
<accession>A0A151GM28</accession>
<dbReference type="InterPro" id="IPR005829">
    <property type="entry name" value="Sugar_transporter_CS"/>
</dbReference>
<keyword evidence="7" id="KW-0325">Glycoprotein</keyword>
<dbReference type="PRINTS" id="PR00171">
    <property type="entry name" value="SUGRTRNSPORT"/>
</dbReference>
<dbReference type="NCBIfam" id="TIGR00879">
    <property type="entry name" value="SP"/>
    <property type="match status" value="1"/>
</dbReference>
<dbReference type="InterPro" id="IPR000595">
    <property type="entry name" value="cNMP-bd_dom"/>
</dbReference>
<dbReference type="FunFam" id="1.20.1250.20:FF:000115">
    <property type="entry name" value="High-affinity glucose transporter"/>
    <property type="match status" value="1"/>
</dbReference>
<comment type="caution">
    <text evidence="13">The sequence shown here is derived from an EMBL/GenBank/DDBJ whole genome shotgun (WGS) entry which is preliminary data.</text>
</comment>
<dbReference type="GO" id="GO:0010255">
    <property type="term" value="P:glucose mediated signaling pathway"/>
    <property type="evidence" value="ECO:0007669"/>
    <property type="project" value="UniProtKB-ARBA"/>
</dbReference>
<feature type="transmembrane region" description="Helical" evidence="10">
    <location>
        <begin position="446"/>
        <end position="463"/>
    </location>
</feature>
<evidence type="ECO:0000256" key="10">
    <source>
        <dbReference type="SAM" id="Phobius"/>
    </source>
</evidence>
<dbReference type="EMBL" id="LAYC01000002">
    <property type="protein sequence ID" value="KYK58156.1"/>
    <property type="molecule type" value="Genomic_DNA"/>
</dbReference>
<dbReference type="GO" id="GO:0005536">
    <property type="term" value="F:D-glucose binding"/>
    <property type="evidence" value="ECO:0007669"/>
    <property type="project" value="UniProtKB-ARBA"/>
</dbReference>
<dbReference type="Gene3D" id="1.20.1250.20">
    <property type="entry name" value="MFS general substrate transporter like domains"/>
    <property type="match status" value="1"/>
</dbReference>
<dbReference type="PANTHER" id="PTHR48022:SF17">
    <property type="entry name" value="HEXOSE TRANSPORTER"/>
    <property type="match status" value="1"/>
</dbReference>
<feature type="transmembrane region" description="Helical" evidence="10">
    <location>
        <begin position="410"/>
        <end position="434"/>
    </location>
</feature>
<evidence type="ECO:0000256" key="6">
    <source>
        <dbReference type="ARBA" id="ARBA00023136"/>
    </source>
</evidence>
<evidence type="ECO:0000313" key="13">
    <source>
        <dbReference type="EMBL" id="KYK58156.1"/>
    </source>
</evidence>
<dbReference type="Proteomes" id="UP000076580">
    <property type="component" value="Chromosome 02"/>
</dbReference>
<evidence type="ECO:0000259" key="11">
    <source>
        <dbReference type="PROSITE" id="PS50042"/>
    </source>
</evidence>
<dbReference type="InterPro" id="IPR020846">
    <property type="entry name" value="MFS_dom"/>
</dbReference>
<dbReference type="AlphaFoldDB" id="A0A151GM28"/>
<feature type="transmembrane region" description="Helical" evidence="10">
    <location>
        <begin position="128"/>
        <end position="146"/>
    </location>
</feature>
<keyword evidence="6 10" id="KW-0472">Membrane</keyword>
<feature type="transmembrane region" description="Helical" evidence="10">
    <location>
        <begin position="47"/>
        <end position="76"/>
    </location>
</feature>
<organism evidence="13 14">
    <name type="scientific">Drechmeria coniospora</name>
    <name type="common">Nematophagous fungus</name>
    <name type="synonym">Meria coniospora</name>
    <dbReference type="NCBI Taxonomy" id="98403"/>
    <lineage>
        <taxon>Eukaryota</taxon>
        <taxon>Fungi</taxon>
        <taxon>Dikarya</taxon>
        <taxon>Ascomycota</taxon>
        <taxon>Pezizomycotina</taxon>
        <taxon>Sordariomycetes</taxon>
        <taxon>Hypocreomycetidae</taxon>
        <taxon>Hypocreales</taxon>
        <taxon>Ophiocordycipitaceae</taxon>
        <taxon>Drechmeria</taxon>
    </lineage>
</organism>
<dbReference type="PROSITE" id="PS50042">
    <property type="entry name" value="CNMP_BINDING_3"/>
    <property type="match status" value="1"/>
</dbReference>
<comment type="subcellular location">
    <subcellularLocation>
        <location evidence="1">Membrane</location>
        <topology evidence="1">Multi-pass membrane protein</topology>
    </subcellularLocation>
</comment>
<evidence type="ECO:0000256" key="7">
    <source>
        <dbReference type="ARBA" id="ARBA00023180"/>
    </source>
</evidence>
<dbReference type="PROSITE" id="PS00216">
    <property type="entry name" value="SUGAR_TRANSPORT_1"/>
    <property type="match status" value="1"/>
</dbReference>
<keyword evidence="13" id="KW-0762">Sugar transport</keyword>
<dbReference type="CDD" id="cd17356">
    <property type="entry name" value="MFS_HXT"/>
    <property type="match status" value="1"/>
</dbReference>
<dbReference type="GO" id="GO:0005886">
    <property type="term" value="C:plasma membrane"/>
    <property type="evidence" value="ECO:0007669"/>
    <property type="project" value="UniProtKB-ARBA"/>
</dbReference>
<feature type="transmembrane region" description="Helical" evidence="10">
    <location>
        <begin position="185"/>
        <end position="205"/>
    </location>
</feature>
<evidence type="ECO:0000256" key="4">
    <source>
        <dbReference type="ARBA" id="ARBA00022692"/>
    </source>
</evidence>
<feature type="transmembrane region" description="Helical" evidence="10">
    <location>
        <begin position="217"/>
        <end position="238"/>
    </location>
</feature>
<dbReference type="STRING" id="98403.A0A151GM28"/>
<keyword evidence="3 8" id="KW-0813">Transport</keyword>
<dbReference type="GeneID" id="63717812"/>
<feature type="transmembrane region" description="Helical" evidence="10">
    <location>
        <begin position="369"/>
        <end position="390"/>
    </location>
</feature>
<reference evidence="13 14" key="1">
    <citation type="journal article" date="2016" name="Sci. Rep.">
        <title>Insights into Adaptations to a Near-Obligate Nematode Endoparasitic Lifestyle from the Finished Genome of Drechmeria coniospora.</title>
        <authorList>
            <person name="Zhang L."/>
            <person name="Zhou Z."/>
            <person name="Guo Q."/>
            <person name="Fokkens L."/>
            <person name="Miskei M."/>
            <person name="Pocsi I."/>
            <person name="Zhang W."/>
            <person name="Chen M."/>
            <person name="Wang L."/>
            <person name="Sun Y."/>
            <person name="Donzelli B.G."/>
            <person name="Gibson D.M."/>
            <person name="Nelson D.R."/>
            <person name="Luo J.G."/>
            <person name="Rep M."/>
            <person name="Liu H."/>
            <person name="Yang S."/>
            <person name="Wang J."/>
            <person name="Krasnoff S.B."/>
            <person name="Xu Y."/>
            <person name="Molnar I."/>
            <person name="Lin M."/>
        </authorList>
    </citation>
    <scope>NUCLEOTIDE SEQUENCE [LARGE SCALE GENOMIC DNA]</scope>
    <source>
        <strain evidence="13 14">ARSEF 6962</strain>
    </source>
</reference>
<feature type="transmembrane region" description="Helical" evidence="10">
    <location>
        <begin position="96"/>
        <end position="116"/>
    </location>
</feature>
<feature type="domain" description="Major facilitator superfamily (MFS) profile" evidence="12">
    <location>
        <begin position="49"/>
        <end position="505"/>
    </location>
</feature>
<dbReference type="InterPro" id="IPR003663">
    <property type="entry name" value="Sugar/inositol_transpt"/>
</dbReference>
<dbReference type="InterPro" id="IPR036259">
    <property type="entry name" value="MFS_trans_sf"/>
</dbReference>
<comment type="similarity">
    <text evidence="2 8">Belongs to the major facilitator superfamily. Sugar transporter (TC 2.A.1.1) family.</text>
</comment>
<feature type="compositionally biased region" description="Basic and acidic residues" evidence="9">
    <location>
        <begin position="565"/>
        <end position="581"/>
    </location>
</feature>
<proteinExistence type="inferred from homology"/>
<evidence type="ECO:0000313" key="14">
    <source>
        <dbReference type="Proteomes" id="UP000076580"/>
    </source>
</evidence>
<evidence type="ECO:0000256" key="5">
    <source>
        <dbReference type="ARBA" id="ARBA00022989"/>
    </source>
</evidence>
<feature type="transmembrane region" description="Helical" evidence="10">
    <location>
        <begin position="483"/>
        <end position="502"/>
    </location>
</feature>
<evidence type="ECO:0000256" key="8">
    <source>
        <dbReference type="RuleBase" id="RU003346"/>
    </source>
</evidence>
<dbReference type="GO" id="GO:0005351">
    <property type="term" value="F:carbohydrate:proton symporter activity"/>
    <property type="evidence" value="ECO:0007669"/>
    <property type="project" value="TreeGrafter"/>
</dbReference>